<evidence type="ECO:0000313" key="2">
    <source>
        <dbReference type="EMBL" id="KAJ6759957.1"/>
    </source>
</evidence>
<dbReference type="EMBL" id="JAPFFK010000006">
    <property type="protein sequence ID" value="KAJ6759957.1"/>
    <property type="molecule type" value="Genomic_DNA"/>
</dbReference>
<evidence type="ECO:0000256" key="1">
    <source>
        <dbReference type="SAM" id="MobiDB-lite"/>
    </source>
</evidence>
<sequence>MTSNPIMKDLTVDVKMDSDENLSPNLQSPRPTTGCSHQCQPKTIPSEKTNSSCDWDARTRHLFD</sequence>
<accession>A0A9Q1A6P6</accession>
<feature type="compositionally biased region" description="Basic and acidic residues" evidence="1">
    <location>
        <begin position="55"/>
        <end position="64"/>
    </location>
</feature>
<name>A0A9Q1A6P6_SALPP</name>
<dbReference type="AlphaFoldDB" id="A0A9Q1A6P6"/>
<feature type="region of interest" description="Disordered" evidence="1">
    <location>
        <begin position="18"/>
        <end position="64"/>
    </location>
</feature>
<reference evidence="2" key="2">
    <citation type="journal article" date="2023" name="Int. J. Mol. Sci.">
        <title>De Novo Assembly and Annotation of 11 Diverse Shrub Willow (Salix) Genomes Reveals Novel Gene Organization in Sex-Linked Regions.</title>
        <authorList>
            <person name="Hyden B."/>
            <person name="Feng K."/>
            <person name="Yates T.B."/>
            <person name="Jawdy S."/>
            <person name="Cereghino C."/>
            <person name="Smart L.B."/>
            <person name="Muchero W."/>
        </authorList>
    </citation>
    <scope>NUCLEOTIDE SEQUENCE</scope>
    <source>
        <tissue evidence="2">Shoot tip</tissue>
    </source>
</reference>
<evidence type="ECO:0000313" key="3">
    <source>
        <dbReference type="Proteomes" id="UP001151532"/>
    </source>
</evidence>
<feature type="compositionally biased region" description="Polar residues" evidence="1">
    <location>
        <begin position="21"/>
        <end position="53"/>
    </location>
</feature>
<dbReference type="Proteomes" id="UP001151532">
    <property type="component" value="Chromosome 15Z"/>
</dbReference>
<reference evidence="2" key="1">
    <citation type="submission" date="2022-11" db="EMBL/GenBank/DDBJ databases">
        <authorList>
            <person name="Hyden B.L."/>
            <person name="Feng K."/>
            <person name="Yates T."/>
            <person name="Jawdy S."/>
            <person name="Smart L.B."/>
            <person name="Muchero W."/>
        </authorList>
    </citation>
    <scope>NUCLEOTIDE SEQUENCE</scope>
    <source>
        <tissue evidence="2">Shoot tip</tissue>
    </source>
</reference>
<gene>
    <name evidence="2" type="ORF">OIU79_024928</name>
</gene>
<protein>
    <submittedName>
        <fullName evidence="2">Uncharacterized protein</fullName>
    </submittedName>
</protein>
<comment type="caution">
    <text evidence="2">The sequence shown here is derived from an EMBL/GenBank/DDBJ whole genome shotgun (WGS) entry which is preliminary data.</text>
</comment>
<organism evidence="2 3">
    <name type="scientific">Salix purpurea</name>
    <name type="common">Purple osier willow</name>
    <dbReference type="NCBI Taxonomy" id="77065"/>
    <lineage>
        <taxon>Eukaryota</taxon>
        <taxon>Viridiplantae</taxon>
        <taxon>Streptophyta</taxon>
        <taxon>Embryophyta</taxon>
        <taxon>Tracheophyta</taxon>
        <taxon>Spermatophyta</taxon>
        <taxon>Magnoliopsida</taxon>
        <taxon>eudicotyledons</taxon>
        <taxon>Gunneridae</taxon>
        <taxon>Pentapetalae</taxon>
        <taxon>rosids</taxon>
        <taxon>fabids</taxon>
        <taxon>Malpighiales</taxon>
        <taxon>Salicaceae</taxon>
        <taxon>Saliceae</taxon>
        <taxon>Salix</taxon>
    </lineage>
</organism>
<proteinExistence type="predicted"/>
<keyword evidence="3" id="KW-1185">Reference proteome</keyword>